<evidence type="ECO:0000256" key="4">
    <source>
        <dbReference type="ARBA" id="ARBA00022723"/>
    </source>
</evidence>
<dbReference type="AlphaFoldDB" id="A0A9Y1FLE0"/>
<keyword evidence="10" id="KW-0255">Endonuclease</keyword>
<evidence type="ECO:0000256" key="5">
    <source>
        <dbReference type="ARBA" id="ARBA00022763"/>
    </source>
</evidence>
<evidence type="ECO:0000256" key="2">
    <source>
        <dbReference type="ARBA" id="ARBA00001946"/>
    </source>
</evidence>
<reference evidence="10" key="1">
    <citation type="journal article" date="2022" name="Nat. Microbiol.">
        <title>Unique mobile elements and scalable gene flow at the prokaryote-eukaryote boundary revealed by circularized Asgard archaea genomes.</title>
        <authorList>
            <person name="Wu F."/>
            <person name="Speth D.R."/>
            <person name="Philosof A."/>
            <person name="Cremiere A."/>
            <person name="Narayanan A."/>
            <person name="Barco R.A."/>
            <person name="Connon S.A."/>
            <person name="Amend J.P."/>
            <person name="Antoshechkin I.A."/>
            <person name="Orphan V.J."/>
        </authorList>
    </citation>
    <scope>NUCLEOTIDE SEQUENCE</scope>
    <source>
        <strain evidence="10">PM71</strain>
    </source>
</reference>
<accession>A0A9Y1FLE0</accession>
<dbReference type="Gene3D" id="2.60.40.10">
    <property type="entry name" value="Immunoglobulins"/>
    <property type="match status" value="1"/>
</dbReference>
<proteinExistence type="predicted"/>
<name>A0A9Y1FLE0_9ARCH</name>
<keyword evidence="6" id="KW-0378">Hydrolase</keyword>
<keyword evidence="7" id="KW-0460">Magnesium</keyword>
<evidence type="ECO:0000256" key="1">
    <source>
        <dbReference type="ARBA" id="ARBA00001936"/>
    </source>
</evidence>
<keyword evidence="5" id="KW-0227">DNA damage</keyword>
<organism evidence="10">
    <name type="scientific">Candidatus Heimdallarchaeum aukensis</name>
    <dbReference type="NCBI Taxonomy" id="2876573"/>
    <lineage>
        <taxon>Archaea</taxon>
        <taxon>Promethearchaeati</taxon>
        <taxon>Candidatus Heimdallarchaeota</taxon>
        <taxon>Candidatus Heimdallarchaeia (ex Rinke et al. 2021) (nom. nud.)</taxon>
        <taxon>Candidatus Heimdallarchaeales</taxon>
        <taxon>Candidatus Heimdallarchaeaceae</taxon>
        <taxon>Candidatus Heimdallarchaeum</taxon>
    </lineage>
</organism>
<protein>
    <submittedName>
        <fullName evidence="10">Endonuclease/exonuclease/phosphatase family protein</fullName>
    </submittedName>
</protein>
<evidence type="ECO:0000256" key="8">
    <source>
        <dbReference type="ARBA" id="ARBA00023204"/>
    </source>
</evidence>
<evidence type="ECO:0000256" key="3">
    <source>
        <dbReference type="ARBA" id="ARBA00022722"/>
    </source>
</evidence>
<dbReference type="GO" id="GO:0006281">
    <property type="term" value="P:DNA repair"/>
    <property type="evidence" value="ECO:0007669"/>
    <property type="project" value="UniProtKB-KW"/>
</dbReference>
<dbReference type="Gene3D" id="3.60.10.10">
    <property type="entry name" value="Endonuclease/exonuclease/phosphatase"/>
    <property type="match status" value="1"/>
</dbReference>
<dbReference type="GO" id="GO:0046872">
    <property type="term" value="F:metal ion binding"/>
    <property type="evidence" value="ECO:0007669"/>
    <property type="project" value="UniProtKB-KW"/>
</dbReference>
<sequence>MKKKLLIISSVLFVITCIVLGVILSITINKDVTAPRITYYNPTPAQIVDNLVNISFEVVDDTTQQNKLQIELYIDNVLVSTTTTYIWDTSDYEEGAHTISVKATDKHKNSNIKNVTVIVDNIKYSPPDDAFKIMTYNILESGKQPDWIKVVEEENPDICLFVETGDWDNAGNRSFYQYLNVFNDYFLEEAPYRGYTAQGISYSTSGEAIVSRYPIIDFNQIDTLTLDNGETYHPTHDFIEGVVNISGVEVHIIGAHLKASTGETNEQRRELEQEGIINYMDELGLVPIIYLGDFNSHSPEDVGELAPEVDLGDGPMRMLLYPNDTNYGQYSSKIHNFTDVFRTLNPTDPGYTFGPENPSTIGRIDYIVVNQFFAQSLINSTTGDTPHANTGSDHYTVDAFISMNFTEQISSSNKLNLVNFEENKLYYVNHHSKDLSFSLFCMFFPYKKVSKALYKKI</sequence>
<dbReference type="InterPro" id="IPR013783">
    <property type="entry name" value="Ig-like_fold"/>
</dbReference>
<evidence type="ECO:0000313" key="10">
    <source>
        <dbReference type="EMBL" id="UJG40709.1"/>
    </source>
</evidence>
<dbReference type="Pfam" id="PF03372">
    <property type="entry name" value="Exo_endo_phos"/>
    <property type="match status" value="1"/>
</dbReference>
<dbReference type="Proteomes" id="UP001201020">
    <property type="component" value="Chromosome"/>
</dbReference>
<dbReference type="SUPFAM" id="SSF56219">
    <property type="entry name" value="DNase I-like"/>
    <property type="match status" value="1"/>
</dbReference>
<dbReference type="InterPro" id="IPR005135">
    <property type="entry name" value="Endo/exonuclease/phosphatase"/>
</dbReference>
<dbReference type="PANTHER" id="PTHR15822:SF4">
    <property type="entry name" value="TYROSYL-DNA PHOSPHODIESTERASE 2"/>
    <property type="match status" value="1"/>
</dbReference>
<keyword evidence="3" id="KW-0540">Nuclease</keyword>
<feature type="domain" description="Endonuclease/exonuclease/phosphatase" evidence="9">
    <location>
        <begin position="134"/>
        <end position="394"/>
    </location>
</feature>
<gene>
    <name evidence="10" type="ORF">K9W45_12850</name>
</gene>
<dbReference type="GO" id="GO:0004519">
    <property type="term" value="F:endonuclease activity"/>
    <property type="evidence" value="ECO:0007669"/>
    <property type="project" value="UniProtKB-KW"/>
</dbReference>
<dbReference type="InterPro" id="IPR036691">
    <property type="entry name" value="Endo/exonu/phosph_ase_sf"/>
</dbReference>
<evidence type="ECO:0000256" key="7">
    <source>
        <dbReference type="ARBA" id="ARBA00022842"/>
    </source>
</evidence>
<keyword evidence="8" id="KW-0234">DNA repair</keyword>
<dbReference type="EMBL" id="CP084166">
    <property type="protein sequence ID" value="UJG40709.1"/>
    <property type="molecule type" value="Genomic_DNA"/>
</dbReference>
<keyword evidence="4" id="KW-0479">Metal-binding</keyword>
<dbReference type="GO" id="GO:0016787">
    <property type="term" value="F:hydrolase activity"/>
    <property type="evidence" value="ECO:0007669"/>
    <property type="project" value="UniProtKB-KW"/>
</dbReference>
<comment type="cofactor">
    <cofactor evidence="1">
        <name>Mn(2+)</name>
        <dbReference type="ChEBI" id="CHEBI:29035"/>
    </cofactor>
</comment>
<evidence type="ECO:0000256" key="6">
    <source>
        <dbReference type="ARBA" id="ARBA00022801"/>
    </source>
</evidence>
<dbReference type="InterPro" id="IPR051547">
    <property type="entry name" value="TDP2-like"/>
</dbReference>
<dbReference type="PANTHER" id="PTHR15822">
    <property type="entry name" value="TRAF AND TNF RECEPTOR-ASSOCIATED PROTEIN"/>
    <property type="match status" value="1"/>
</dbReference>
<comment type="cofactor">
    <cofactor evidence="2">
        <name>Mg(2+)</name>
        <dbReference type="ChEBI" id="CHEBI:18420"/>
    </cofactor>
</comment>
<evidence type="ECO:0000259" key="9">
    <source>
        <dbReference type="Pfam" id="PF03372"/>
    </source>
</evidence>